<evidence type="ECO:0000256" key="8">
    <source>
        <dbReference type="PIRSR" id="PIRSR602401-1"/>
    </source>
</evidence>
<dbReference type="Pfam" id="PF00067">
    <property type="entry name" value="p450"/>
    <property type="match status" value="1"/>
</dbReference>
<name>A0A7R8YVD2_HERIL</name>
<dbReference type="CDD" id="cd20628">
    <property type="entry name" value="CYP4"/>
    <property type="match status" value="1"/>
</dbReference>
<dbReference type="GO" id="GO:0016705">
    <property type="term" value="F:oxidoreductase activity, acting on paired donors, with incorporation or reduction of molecular oxygen"/>
    <property type="evidence" value="ECO:0007669"/>
    <property type="project" value="InterPro"/>
</dbReference>
<accession>A0A7R8YVD2</accession>
<dbReference type="PRINTS" id="PR00385">
    <property type="entry name" value="P450"/>
</dbReference>
<evidence type="ECO:0000256" key="6">
    <source>
        <dbReference type="ARBA" id="ARBA00023004"/>
    </source>
</evidence>
<comment type="cofactor">
    <cofactor evidence="1 8">
        <name>heme</name>
        <dbReference type="ChEBI" id="CHEBI:30413"/>
    </cofactor>
</comment>
<evidence type="ECO:0000256" key="5">
    <source>
        <dbReference type="ARBA" id="ARBA00023002"/>
    </source>
</evidence>
<dbReference type="PRINTS" id="PR00463">
    <property type="entry name" value="EP450I"/>
</dbReference>
<dbReference type="AlphaFoldDB" id="A0A7R8YVD2"/>
<reference evidence="10 11" key="1">
    <citation type="submission" date="2020-11" db="EMBL/GenBank/DDBJ databases">
        <authorList>
            <person name="Wallbank WR R."/>
            <person name="Pardo Diaz C."/>
            <person name="Kozak K."/>
            <person name="Martin S."/>
            <person name="Jiggins C."/>
            <person name="Moest M."/>
            <person name="Warren A I."/>
            <person name="Generalovic N T."/>
            <person name="Byers J.R.P. K."/>
            <person name="Montejo-Kovacevich G."/>
            <person name="Yen C E."/>
        </authorList>
    </citation>
    <scope>NUCLEOTIDE SEQUENCE [LARGE SCALE GENOMIC DNA]</scope>
</reference>
<dbReference type="OrthoDB" id="1470350at2759"/>
<dbReference type="InterPro" id="IPR001128">
    <property type="entry name" value="Cyt_P450"/>
</dbReference>
<dbReference type="InterPro" id="IPR017972">
    <property type="entry name" value="Cyt_P450_CS"/>
</dbReference>
<evidence type="ECO:0000256" key="9">
    <source>
        <dbReference type="RuleBase" id="RU000461"/>
    </source>
</evidence>
<evidence type="ECO:0000256" key="1">
    <source>
        <dbReference type="ARBA" id="ARBA00001971"/>
    </source>
</evidence>
<organism evidence="10 11">
    <name type="scientific">Hermetia illucens</name>
    <name type="common">Black soldier fly</name>
    <dbReference type="NCBI Taxonomy" id="343691"/>
    <lineage>
        <taxon>Eukaryota</taxon>
        <taxon>Metazoa</taxon>
        <taxon>Ecdysozoa</taxon>
        <taxon>Arthropoda</taxon>
        <taxon>Hexapoda</taxon>
        <taxon>Insecta</taxon>
        <taxon>Pterygota</taxon>
        <taxon>Neoptera</taxon>
        <taxon>Endopterygota</taxon>
        <taxon>Diptera</taxon>
        <taxon>Brachycera</taxon>
        <taxon>Stratiomyomorpha</taxon>
        <taxon>Stratiomyidae</taxon>
        <taxon>Hermetiinae</taxon>
        <taxon>Hermetia</taxon>
    </lineage>
</organism>
<feature type="binding site" description="axial binding residue" evidence="8">
    <location>
        <position position="457"/>
    </location>
    <ligand>
        <name>heme</name>
        <dbReference type="ChEBI" id="CHEBI:30413"/>
    </ligand>
    <ligandPart>
        <name>Fe</name>
        <dbReference type="ChEBI" id="CHEBI:18248"/>
    </ligandPart>
</feature>
<dbReference type="InterPro" id="IPR050196">
    <property type="entry name" value="Cytochrome_P450_Monoox"/>
</dbReference>
<keyword evidence="6 8" id="KW-0408">Iron</keyword>
<comment type="similarity">
    <text evidence="2 9">Belongs to the cytochrome P450 family.</text>
</comment>
<evidence type="ECO:0000256" key="7">
    <source>
        <dbReference type="ARBA" id="ARBA00023033"/>
    </source>
</evidence>
<dbReference type="GO" id="GO:0004497">
    <property type="term" value="F:monooxygenase activity"/>
    <property type="evidence" value="ECO:0007669"/>
    <property type="project" value="UniProtKB-KW"/>
</dbReference>
<dbReference type="GO" id="GO:0020037">
    <property type="term" value="F:heme binding"/>
    <property type="evidence" value="ECO:0007669"/>
    <property type="project" value="InterPro"/>
</dbReference>
<keyword evidence="3 8" id="KW-0349">Heme</keyword>
<dbReference type="InterPro" id="IPR002401">
    <property type="entry name" value="Cyt_P450_E_grp-I"/>
</dbReference>
<dbReference type="InParanoid" id="A0A7R8YVD2"/>
<gene>
    <name evidence="10" type="ORF">HERILL_LOCUS9881</name>
</gene>
<evidence type="ECO:0000313" key="10">
    <source>
        <dbReference type="EMBL" id="CAD7087157.1"/>
    </source>
</evidence>
<proteinExistence type="inferred from homology"/>
<sequence>MFFLIFSAISVVIFVYALTVVRKYARIIKLSKDFPGPPALPIVGNGHTFFGKQAEDFICIAINWMDIYGQTIRVWFGPELNILTSDMKFVEPLLSSHDLLDKATEYDFLRPWLHQGLLVSTGRKWFGRRKIITPAFHFRILEQFVDVFDAQSNILVKLLSKYSPEDEVELYPYITLCALDVICETAMGVSCKAQINSDSKYVQAVKTISMVLHKRMFDVQYRLDFLFRLTNLARIQNQALKIIHDFSNDVIVARRNELLRAQQDKSTAQVADENDNSIGAKKKMAFLDILLQSNIDGKPLSNMDIQEEVDTFMFEGHDTTTSAITFCLYNLALYPEAQQKCFEEICDVIGKDKDKAITYTDLNSLNYMELVAKETLRLFPSVPLLGRKVTKECTINGKRIPAGTNIGISPLVLGRMEEIFPQSDKFIPERFDSSMVTGGDKMNPYCYIPFSAGPRNCIGQKFAMLEIKSVVSKILRHFTVEMAPDQEEPLLVAELILKSKNALKFKLKPRIYT</sequence>
<keyword evidence="5 9" id="KW-0560">Oxidoreductase</keyword>
<evidence type="ECO:0000313" key="11">
    <source>
        <dbReference type="Proteomes" id="UP000594454"/>
    </source>
</evidence>
<dbReference type="FunCoup" id="A0A7R8YVD2">
    <property type="interactions" value="10"/>
</dbReference>
<evidence type="ECO:0000256" key="2">
    <source>
        <dbReference type="ARBA" id="ARBA00010617"/>
    </source>
</evidence>
<dbReference type="OMA" id="RPEYIEY"/>
<dbReference type="PROSITE" id="PS00086">
    <property type="entry name" value="CYTOCHROME_P450"/>
    <property type="match status" value="1"/>
</dbReference>
<protein>
    <recommendedName>
        <fullName evidence="12">Cytochrome P450</fullName>
    </recommendedName>
</protein>
<dbReference type="PANTHER" id="PTHR24291">
    <property type="entry name" value="CYTOCHROME P450 FAMILY 4"/>
    <property type="match status" value="1"/>
</dbReference>
<dbReference type="EMBL" id="LR899012">
    <property type="protein sequence ID" value="CAD7087157.1"/>
    <property type="molecule type" value="Genomic_DNA"/>
</dbReference>
<evidence type="ECO:0000256" key="3">
    <source>
        <dbReference type="ARBA" id="ARBA00022617"/>
    </source>
</evidence>
<dbReference type="PANTHER" id="PTHR24291:SF203">
    <property type="entry name" value="CYTOCHROME P450 4D1-RELATED"/>
    <property type="match status" value="1"/>
</dbReference>
<dbReference type="Proteomes" id="UP000594454">
    <property type="component" value="Chromosome 4"/>
</dbReference>
<evidence type="ECO:0008006" key="12">
    <source>
        <dbReference type="Google" id="ProtNLM"/>
    </source>
</evidence>
<keyword evidence="4 8" id="KW-0479">Metal-binding</keyword>
<evidence type="ECO:0000256" key="4">
    <source>
        <dbReference type="ARBA" id="ARBA00022723"/>
    </source>
</evidence>
<dbReference type="GO" id="GO:0005506">
    <property type="term" value="F:iron ion binding"/>
    <property type="evidence" value="ECO:0007669"/>
    <property type="project" value="InterPro"/>
</dbReference>
<keyword evidence="7 9" id="KW-0503">Monooxygenase</keyword>
<dbReference type="Gene3D" id="1.10.630.10">
    <property type="entry name" value="Cytochrome P450"/>
    <property type="match status" value="1"/>
</dbReference>
<keyword evidence="11" id="KW-1185">Reference proteome</keyword>
<dbReference type="InterPro" id="IPR036396">
    <property type="entry name" value="Cyt_P450_sf"/>
</dbReference>
<dbReference type="SUPFAM" id="SSF48264">
    <property type="entry name" value="Cytochrome P450"/>
    <property type="match status" value="1"/>
</dbReference>